<name>F9NY23_9ACTN</name>
<evidence type="ECO:0000313" key="2">
    <source>
        <dbReference type="Proteomes" id="UP000007832"/>
    </source>
</evidence>
<organism evidence="1 2">
    <name type="scientific">[Propionibacterium] namnetense SK182B-JCVI</name>
    <dbReference type="NCBI Taxonomy" id="1051006"/>
    <lineage>
        <taxon>Bacteria</taxon>
        <taxon>Bacillati</taxon>
        <taxon>Actinomycetota</taxon>
        <taxon>Actinomycetes</taxon>
        <taxon>Propionibacteriales</taxon>
        <taxon>Propionibacteriaceae</taxon>
        <taxon>Cutibacterium</taxon>
    </lineage>
</organism>
<sequence>MESRSVHGTPEGYEAMMLRSAHLEQAGWRILHTTPTMLRRDPKFVLDWIINHLHKRHRPKTTFTNQVLRQIMNGAIPT</sequence>
<comment type="caution">
    <text evidence="1">The sequence shown here is derived from an EMBL/GenBank/DDBJ whole genome shotgun (WGS) entry which is preliminary data.</text>
</comment>
<protein>
    <recommendedName>
        <fullName evidence="3">DUF559 domain-containing protein</fullName>
    </recommendedName>
</protein>
<dbReference type="Proteomes" id="UP000007832">
    <property type="component" value="Unassembled WGS sequence"/>
</dbReference>
<dbReference type="AlphaFoldDB" id="F9NY23"/>
<evidence type="ECO:0008006" key="3">
    <source>
        <dbReference type="Google" id="ProtNLM"/>
    </source>
</evidence>
<reference evidence="1 2" key="1">
    <citation type="submission" date="2011-07" db="EMBL/GenBank/DDBJ databases">
        <title>Genome Sequence of Propionibacterium acnes SK182B-JCVI.</title>
        <authorList>
            <person name="Durkin A.S."/>
            <person name="Madupu R."/>
            <person name="Hostetler J."/>
            <person name="Radune D."/>
            <person name="Torralba M."/>
            <person name="Methe B."/>
            <person name="Sutton G."/>
            <person name="Strausberg R.L."/>
            <person name="Nelson K.E."/>
        </authorList>
    </citation>
    <scope>NUCLEOTIDE SEQUENCE [LARGE SCALE GENOMIC DNA]</scope>
    <source>
        <strain evidence="1 2">SK182B-JCVI</strain>
    </source>
</reference>
<dbReference type="EMBL" id="AFUN01000047">
    <property type="protein sequence ID" value="EGR94492.1"/>
    <property type="molecule type" value="Genomic_DNA"/>
</dbReference>
<evidence type="ECO:0000313" key="1">
    <source>
        <dbReference type="EMBL" id="EGR94492.1"/>
    </source>
</evidence>
<accession>F9NY23</accession>
<gene>
    <name evidence="1" type="ORF">HMPREF1162_1524</name>
</gene>
<dbReference type="PATRIC" id="fig|1051006.4.peg.2093"/>
<proteinExistence type="predicted"/>